<proteinExistence type="predicted"/>
<reference evidence="1 2" key="1">
    <citation type="submission" date="2020-03" db="EMBL/GenBank/DDBJ databases">
        <title>WGS of actinomycetes isolated from Thailand.</title>
        <authorList>
            <person name="Thawai C."/>
        </authorList>
    </citation>
    <scope>NUCLEOTIDE SEQUENCE [LARGE SCALE GENOMIC DNA]</scope>
    <source>
        <strain evidence="1 2">PLAI 1-29</strain>
    </source>
</reference>
<protein>
    <submittedName>
        <fullName evidence="1">Uncharacterized protein</fullName>
    </submittedName>
</protein>
<dbReference type="InterPro" id="IPR045684">
    <property type="entry name" value="DUF6191"/>
</dbReference>
<keyword evidence="2" id="KW-1185">Reference proteome</keyword>
<evidence type="ECO:0000313" key="2">
    <source>
        <dbReference type="Proteomes" id="UP000695264"/>
    </source>
</evidence>
<evidence type="ECO:0000313" key="1">
    <source>
        <dbReference type="EMBL" id="NJQ03017.1"/>
    </source>
</evidence>
<accession>A0ABX1BZA2</accession>
<gene>
    <name evidence="1" type="ORF">HCK00_21370</name>
</gene>
<dbReference type="EMBL" id="JAATEN010000020">
    <property type="protein sequence ID" value="NJQ03017.1"/>
    <property type="molecule type" value="Genomic_DNA"/>
</dbReference>
<dbReference type="RefSeq" id="WP_168103647.1">
    <property type="nucleotide sequence ID" value="NZ_JAATEN010000020.1"/>
</dbReference>
<sequence length="57" mass="6274">MFNILHELFAPGRAHTEEERNRLELVVRSPGDADPGRGPVDLASGRVLIRPPREGTA</sequence>
<name>A0ABX1BZA2_9ACTN</name>
<organism evidence="1 2">
    <name type="scientific">Streptomyces zingiberis</name>
    <dbReference type="NCBI Taxonomy" id="2053010"/>
    <lineage>
        <taxon>Bacteria</taxon>
        <taxon>Bacillati</taxon>
        <taxon>Actinomycetota</taxon>
        <taxon>Actinomycetes</taxon>
        <taxon>Kitasatosporales</taxon>
        <taxon>Streptomycetaceae</taxon>
        <taxon>Streptomyces</taxon>
    </lineage>
</organism>
<dbReference type="Proteomes" id="UP000695264">
    <property type="component" value="Unassembled WGS sequence"/>
</dbReference>
<comment type="caution">
    <text evidence="1">The sequence shown here is derived from an EMBL/GenBank/DDBJ whole genome shotgun (WGS) entry which is preliminary data.</text>
</comment>
<dbReference type="Pfam" id="PF19690">
    <property type="entry name" value="DUF6191"/>
    <property type="match status" value="1"/>
</dbReference>